<reference evidence="1 2" key="1">
    <citation type="journal article" date="2016" name="Nat. Commun.">
        <title>Thousands of microbial genomes shed light on interconnected biogeochemical processes in an aquifer system.</title>
        <authorList>
            <person name="Anantharaman K."/>
            <person name="Brown C.T."/>
            <person name="Hug L.A."/>
            <person name="Sharon I."/>
            <person name="Castelle C.J."/>
            <person name="Probst A.J."/>
            <person name="Thomas B.C."/>
            <person name="Singh A."/>
            <person name="Wilkins M.J."/>
            <person name="Karaoz U."/>
            <person name="Brodie E.L."/>
            <person name="Williams K.H."/>
            <person name="Hubbard S.S."/>
            <person name="Banfield J.F."/>
        </authorList>
    </citation>
    <scope>NUCLEOTIDE SEQUENCE [LARGE SCALE GENOMIC DNA]</scope>
</reference>
<name>A0A1F5FGB9_9BACT</name>
<dbReference type="EMBL" id="MFAM01000041">
    <property type="protein sequence ID" value="OGD78592.1"/>
    <property type="molecule type" value="Genomic_DNA"/>
</dbReference>
<evidence type="ECO:0000313" key="1">
    <source>
        <dbReference type="EMBL" id="OGD78592.1"/>
    </source>
</evidence>
<gene>
    <name evidence="1" type="ORF">A2368_04335</name>
</gene>
<proteinExistence type="predicted"/>
<evidence type="ECO:0000313" key="2">
    <source>
        <dbReference type="Proteomes" id="UP000176682"/>
    </source>
</evidence>
<protein>
    <submittedName>
        <fullName evidence="1">Uncharacterized protein</fullName>
    </submittedName>
</protein>
<organism evidence="1 2">
    <name type="scientific">Candidatus Collierbacteria bacterium RIFOXYB1_FULL_49_13</name>
    <dbReference type="NCBI Taxonomy" id="1817728"/>
    <lineage>
        <taxon>Bacteria</taxon>
        <taxon>Candidatus Collieribacteriota</taxon>
    </lineage>
</organism>
<dbReference type="Proteomes" id="UP000176682">
    <property type="component" value="Unassembled WGS sequence"/>
</dbReference>
<sequence length="69" mass="7663">MSWRCKSGGLSTIAGAVVLPRDLVVFLKRQERDGVVIDDSKKLTARQRDYSASWLKQEVLAWGVGFPGI</sequence>
<comment type="caution">
    <text evidence="1">The sequence shown here is derived from an EMBL/GenBank/DDBJ whole genome shotgun (WGS) entry which is preliminary data.</text>
</comment>
<dbReference type="AlphaFoldDB" id="A0A1F5FGB9"/>
<accession>A0A1F5FGB9</accession>